<sequence>MGFFGRKQPEQTKDDSISTAEWQSLASGGDSSRILKSEREDSSGFVNPEGPMGLGESAWAQERRAQQMELEEVHNHRKERGCFSHFVGWTIKGLHVMDVCLGITLIVYGSLLRTQFEQPAMAAVVFCMLLGTILLVSSGVGIFSYVSPSCSRWGLLVSGMVAPYLCVVYVTMIIALCMDSSGLFMYLEDHHEVMYFGEDVVTNLKGVMPLVYSILGVLAYLELVRTFVTLDTRKALMSKSSAEALIPRSGYTSVPSPPDTLKEPLLEEKVTSSSYAPPDEEQKKEVAETPEWWKG</sequence>
<feature type="compositionally biased region" description="Polar residues" evidence="1">
    <location>
        <begin position="17"/>
        <end position="30"/>
    </location>
</feature>
<name>A0ABD3MYA0_9STRA</name>
<feature type="transmembrane region" description="Helical" evidence="2">
    <location>
        <begin position="153"/>
        <end position="176"/>
    </location>
</feature>
<organism evidence="3 4">
    <name type="scientific">Cyclotella atomus</name>
    <dbReference type="NCBI Taxonomy" id="382360"/>
    <lineage>
        <taxon>Eukaryota</taxon>
        <taxon>Sar</taxon>
        <taxon>Stramenopiles</taxon>
        <taxon>Ochrophyta</taxon>
        <taxon>Bacillariophyta</taxon>
        <taxon>Coscinodiscophyceae</taxon>
        <taxon>Thalassiosirophycidae</taxon>
        <taxon>Stephanodiscales</taxon>
        <taxon>Stephanodiscaceae</taxon>
        <taxon>Cyclotella</taxon>
    </lineage>
</organism>
<accession>A0ABD3MYA0</accession>
<evidence type="ECO:0000313" key="4">
    <source>
        <dbReference type="Proteomes" id="UP001530400"/>
    </source>
</evidence>
<gene>
    <name evidence="3" type="ORF">ACHAWO_010603</name>
</gene>
<feature type="compositionally biased region" description="Basic and acidic residues" evidence="1">
    <location>
        <begin position="33"/>
        <end position="42"/>
    </location>
</feature>
<evidence type="ECO:0000313" key="3">
    <source>
        <dbReference type="EMBL" id="KAL3768889.1"/>
    </source>
</evidence>
<proteinExistence type="predicted"/>
<protein>
    <recommendedName>
        <fullName evidence="5">Transmembrane protein</fullName>
    </recommendedName>
</protein>
<comment type="caution">
    <text evidence="3">The sequence shown here is derived from an EMBL/GenBank/DDBJ whole genome shotgun (WGS) entry which is preliminary data.</text>
</comment>
<feature type="transmembrane region" description="Helical" evidence="2">
    <location>
        <begin position="210"/>
        <end position="230"/>
    </location>
</feature>
<feature type="transmembrane region" description="Helical" evidence="2">
    <location>
        <begin position="86"/>
        <end position="108"/>
    </location>
</feature>
<evidence type="ECO:0000256" key="1">
    <source>
        <dbReference type="SAM" id="MobiDB-lite"/>
    </source>
</evidence>
<dbReference type="Proteomes" id="UP001530400">
    <property type="component" value="Unassembled WGS sequence"/>
</dbReference>
<reference evidence="3 4" key="1">
    <citation type="submission" date="2024-10" db="EMBL/GenBank/DDBJ databases">
        <title>Updated reference genomes for cyclostephanoid diatoms.</title>
        <authorList>
            <person name="Roberts W.R."/>
            <person name="Alverson A.J."/>
        </authorList>
    </citation>
    <scope>NUCLEOTIDE SEQUENCE [LARGE SCALE GENOMIC DNA]</scope>
    <source>
        <strain evidence="3 4">AJA010-31</strain>
    </source>
</reference>
<feature type="region of interest" description="Disordered" evidence="1">
    <location>
        <begin position="248"/>
        <end position="295"/>
    </location>
</feature>
<keyword evidence="2" id="KW-1133">Transmembrane helix</keyword>
<keyword evidence="2" id="KW-0812">Transmembrane</keyword>
<dbReference type="EMBL" id="JALLPJ020001340">
    <property type="protein sequence ID" value="KAL3768889.1"/>
    <property type="molecule type" value="Genomic_DNA"/>
</dbReference>
<evidence type="ECO:0008006" key="5">
    <source>
        <dbReference type="Google" id="ProtNLM"/>
    </source>
</evidence>
<keyword evidence="4" id="KW-1185">Reference proteome</keyword>
<feature type="region of interest" description="Disordered" evidence="1">
    <location>
        <begin position="1"/>
        <end position="50"/>
    </location>
</feature>
<evidence type="ECO:0000256" key="2">
    <source>
        <dbReference type="SAM" id="Phobius"/>
    </source>
</evidence>
<dbReference type="AlphaFoldDB" id="A0ABD3MYA0"/>
<feature type="compositionally biased region" description="Basic and acidic residues" evidence="1">
    <location>
        <begin position="7"/>
        <end position="16"/>
    </location>
</feature>
<feature type="compositionally biased region" description="Basic and acidic residues" evidence="1">
    <location>
        <begin position="260"/>
        <end position="270"/>
    </location>
</feature>
<keyword evidence="2" id="KW-0472">Membrane</keyword>
<feature type="compositionally biased region" description="Basic and acidic residues" evidence="1">
    <location>
        <begin position="280"/>
        <end position="295"/>
    </location>
</feature>
<feature type="transmembrane region" description="Helical" evidence="2">
    <location>
        <begin position="120"/>
        <end position="146"/>
    </location>
</feature>